<gene>
    <name evidence="8" type="ORF">APICC_08732</name>
</gene>
<dbReference type="InterPro" id="IPR012292">
    <property type="entry name" value="Globin/Proto"/>
</dbReference>
<sequence>MGTFLRFLGISSSDDNRIDQATGLTERQKKLVQNTWAVVRKDEVASGIAVMTAFFKKYPEYQRYFTAFMDTPLNELPANKRFQAHCASVITALNNVIDFLHDPGLMEASLIGLVERHKKRGQTKEEFQNLKEVMLEVLRQALGKQYTPEVAEAWNKTLDMMFAKIYQNAPMSYRVIKGFEAHCQNTASGCIDALDDVDLMEAILHTIGERHGRRGQDRQQFIDMKGVIIEVMKDTLKSKFTIEIEAAWDRYPLKIFEGIENSAF</sequence>
<dbReference type="GO" id="GO:0005344">
    <property type="term" value="F:oxygen carrier activity"/>
    <property type="evidence" value="ECO:0007669"/>
    <property type="project" value="UniProtKB-KW"/>
</dbReference>
<evidence type="ECO:0000256" key="2">
    <source>
        <dbReference type="ARBA" id="ARBA00022617"/>
    </source>
</evidence>
<evidence type="ECO:0000259" key="7">
    <source>
        <dbReference type="PROSITE" id="PS01033"/>
    </source>
</evidence>
<dbReference type="STRING" id="94128.A0A2A3E2S2"/>
<feature type="domain" description="Globin" evidence="7">
    <location>
        <begin position="23"/>
        <end position="170"/>
    </location>
</feature>
<dbReference type="OrthoDB" id="436496at2759"/>
<dbReference type="InterPro" id="IPR044399">
    <property type="entry name" value="Mb-like_M"/>
</dbReference>
<dbReference type="PROSITE" id="PS01033">
    <property type="entry name" value="GLOBIN"/>
    <property type="match status" value="1"/>
</dbReference>
<dbReference type="SUPFAM" id="SSF46458">
    <property type="entry name" value="Globin-like"/>
    <property type="match status" value="2"/>
</dbReference>
<dbReference type="Gene3D" id="1.10.490.10">
    <property type="entry name" value="Globins"/>
    <property type="match status" value="2"/>
</dbReference>
<accession>A0A2A3E2S2</accession>
<organism evidence="8 9">
    <name type="scientific">Apis cerana cerana</name>
    <name type="common">Oriental honeybee</name>
    <dbReference type="NCBI Taxonomy" id="94128"/>
    <lineage>
        <taxon>Eukaryota</taxon>
        <taxon>Metazoa</taxon>
        <taxon>Ecdysozoa</taxon>
        <taxon>Arthropoda</taxon>
        <taxon>Hexapoda</taxon>
        <taxon>Insecta</taxon>
        <taxon>Pterygota</taxon>
        <taxon>Neoptera</taxon>
        <taxon>Endopterygota</taxon>
        <taxon>Hymenoptera</taxon>
        <taxon>Apocrita</taxon>
        <taxon>Aculeata</taxon>
        <taxon>Apoidea</taxon>
        <taxon>Anthophila</taxon>
        <taxon>Apidae</taxon>
        <taxon>Apis</taxon>
    </lineage>
</organism>
<dbReference type="Pfam" id="PF00042">
    <property type="entry name" value="Globin"/>
    <property type="match status" value="2"/>
</dbReference>
<dbReference type="Proteomes" id="UP000242457">
    <property type="component" value="Unassembled WGS sequence"/>
</dbReference>
<keyword evidence="2 6" id="KW-0349">Heme</keyword>
<name>A0A2A3E2S2_APICC</name>
<dbReference type="InterPro" id="IPR000971">
    <property type="entry name" value="Globin"/>
</dbReference>
<keyword evidence="5" id="KW-0408">Iron</keyword>
<dbReference type="PANTHER" id="PTHR47217:SF1">
    <property type="entry name" value="GLOBIN-LIKE PROTEIN"/>
    <property type="match status" value="1"/>
</dbReference>
<proteinExistence type="inferred from homology"/>
<keyword evidence="9" id="KW-1185">Reference proteome</keyword>
<dbReference type="EMBL" id="KZ288419">
    <property type="protein sequence ID" value="PBC26000.1"/>
    <property type="molecule type" value="Genomic_DNA"/>
</dbReference>
<evidence type="ECO:0000256" key="3">
    <source>
        <dbReference type="ARBA" id="ARBA00022621"/>
    </source>
</evidence>
<dbReference type="GO" id="GO:0005833">
    <property type="term" value="C:hemoglobin complex"/>
    <property type="evidence" value="ECO:0007669"/>
    <property type="project" value="InterPro"/>
</dbReference>
<protein>
    <submittedName>
        <fullName evidence="8">Globin</fullName>
    </submittedName>
</protein>
<comment type="similarity">
    <text evidence="6">Belongs to the globin family.</text>
</comment>
<dbReference type="InterPro" id="IPR002336">
    <property type="entry name" value="Erythrocruorin"/>
</dbReference>
<keyword evidence="4" id="KW-0479">Metal-binding</keyword>
<evidence type="ECO:0000256" key="5">
    <source>
        <dbReference type="ARBA" id="ARBA00023004"/>
    </source>
</evidence>
<evidence type="ECO:0000313" key="8">
    <source>
        <dbReference type="EMBL" id="PBC26000.1"/>
    </source>
</evidence>
<evidence type="ECO:0000256" key="6">
    <source>
        <dbReference type="RuleBase" id="RU000356"/>
    </source>
</evidence>
<dbReference type="PANTHER" id="PTHR47217">
    <property type="entry name" value="GLOBIN-LIKE PROTEIN"/>
    <property type="match status" value="1"/>
</dbReference>
<keyword evidence="3 6" id="KW-0561">Oxygen transport</keyword>
<evidence type="ECO:0000256" key="1">
    <source>
        <dbReference type="ARBA" id="ARBA00022448"/>
    </source>
</evidence>
<evidence type="ECO:0000256" key="4">
    <source>
        <dbReference type="ARBA" id="ARBA00022723"/>
    </source>
</evidence>
<dbReference type="GO" id="GO:0005576">
    <property type="term" value="C:extracellular region"/>
    <property type="evidence" value="ECO:0007669"/>
    <property type="project" value="InterPro"/>
</dbReference>
<dbReference type="GO" id="GO:0019825">
    <property type="term" value="F:oxygen binding"/>
    <property type="evidence" value="ECO:0007669"/>
    <property type="project" value="InterPro"/>
</dbReference>
<evidence type="ECO:0000313" key="9">
    <source>
        <dbReference type="Proteomes" id="UP000242457"/>
    </source>
</evidence>
<dbReference type="GO" id="GO:0046872">
    <property type="term" value="F:metal ion binding"/>
    <property type="evidence" value="ECO:0007669"/>
    <property type="project" value="UniProtKB-KW"/>
</dbReference>
<dbReference type="PRINTS" id="PR00611">
    <property type="entry name" value="ERYTHCRUORIN"/>
</dbReference>
<dbReference type="InterPro" id="IPR009050">
    <property type="entry name" value="Globin-like_sf"/>
</dbReference>
<keyword evidence="1 6" id="KW-0813">Transport</keyword>
<dbReference type="CDD" id="cd01040">
    <property type="entry name" value="Mb-like"/>
    <property type="match status" value="1"/>
</dbReference>
<dbReference type="GO" id="GO:0020037">
    <property type="term" value="F:heme binding"/>
    <property type="evidence" value="ECO:0007669"/>
    <property type="project" value="InterPro"/>
</dbReference>
<dbReference type="AlphaFoldDB" id="A0A2A3E2S2"/>
<reference evidence="8 9" key="1">
    <citation type="submission" date="2014-07" db="EMBL/GenBank/DDBJ databases">
        <title>Genomic and transcriptomic analysis on Apis cerana provide comprehensive insights into honey bee biology.</title>
        <authorList>
            <person name="Diao Q."/>
            <person name="Sun L."/>
            <person name="Zheng H."/>
            <person name="Zheng H."/>
            <person name="Xu S."/>
            <person name="Wang S."/>
            <person name="Zeng Z."/>
            <person name="Hu F."/>
            <person name="Su S."/>
            <person name="Wu J."/>
        </authorList>
    </citation>
    <scope>NUCLEOTIDE SEQUENCE [LARGE SCALE GENOMIC DNA]</scope>
    <source>
        <tissue evidence="8">Pupae without intestine</tissue>
    </source>
</reference>